<dbReference type="Gene3D" id="1.20.1250.20">
    <property type="entry name" value="MFS general substrate transporter like domains"/>
    <property type="match status" value="2"/>
</dbReference>
<feature type="transmembrane region" description="Helical" evidence="7">
    <location>
        <begin position="57"/>
        <end position="77"/>
    </location>
</feature>
<protein>
    <submittedName>
        <fullName evidence="9">MFS general substrate transporter</fullName>
    </submittedName>
</protein>
<evidence type="ECO:0000256" key="5">
    <source>
        <dbReference type="ARBA" id="ARBA00023136"/>
    </source>
</evidence>
<dbReference type="Pfam" id="PF07690">
    <property type="entry name" value="MFS_1"/>
    <property type="match status" value="1"/>
</dbReference>
<dbReference type="SUPFAM" id="SSF103473">
    <property type="entry name" value="MFS general substrate transporter"/>
    <property type="match status" value="1"/>
</dbReference>
<accession>A0A2T2NW72</accession>
<dbReference type="InterPro" id="IPR036259">
    <property type="entry name" value="MFS_trans_sf"/>
</dbReference>
<dbReference type="EMBL" id="KZ678132">
    <property type="protein sequence ID" value="PSN69653.1"/>
    <property type="molecule type" value="Genomic_DNA"/>
</dbReference>
<keyword evidence="2" id="KW-0813">Transport</keyword>
<evidence type="ECO:0000256" key="7">
    <source>
        <dbReference type="SAM" id="Phobius"/>
    </source>
</evidence>
<keyword evidence="3 7" id="KW-0812">Transmembrane</keyword>
<dbReference type="GO" id="GO:0022857">
    <property type="term" value="F:transmembrane transporter activity"/>
    <property type="evidence" value="ECO:0007669"/>
    <property type="project" value="InterPro"/>
</dbReference>
<evidence type="ECO:0000256" key="4">
    <source>
        <dbReference type="ARBA" id="ARBA00022989"/>
    </source>
</evidence>
<evidence type="ECO:0000313" key="10">
    <source>
        <dbReference type="Proteomes" id="UP000240883"/>
    </source>
</evidence>
<gene>
    <name evidence="9" type="ORF">BS50DRAFT_292744</name>
</gene>
<dbReference type="PANTHER" id="PTHR43791:SF40">
    <property type="entry name" value="THIAMINE PATHWAY TRANSPORTER THI73"/>
    <property type="match status" value="1"/>
</dbReference>
<feature type="domain" description="Major facilitator superfamily (MFS) profile" evidence="8">
    <location>
        <begin position="57"/>
        <end position="470"/>
    </location>
</feature>
<feature type="transmembrane region" description="Helical" evidence="7">
    <location>
        <begin position="445"/>
        <end position="467"/>
    </location>
</feature>
<name>A0A2T2NW72_CORCC</name>
<feature type="transmembrane region" description="Helical" evidence="7">
    <location>
        <begin position="216"/>
        <end position="237"/>
    </location>
</feature>
<comment type="similarity">
    <text evidence="6">Belongs to the major facilitator superfamily. Allantoate permease family.</text>
</comment>
<evidence type="ECO:0000256" key="6">
    <source>
        <dbReference type="ARBA" id="ARBA00037968"/>
    </source>
</evidence>
<dbReference type="GO" id="GO:0016020">
    <property type="term" value="C:membrane"/>
    <property type="evidence" value="ECO:0007669"/>
    <property type="project" value="UniProtKB-SubCell"/>
</dbReference>
<dbReference type="InterPro" id="IPR020846">
    <property type="entry name" value="MFS_dom"/>
</dbReference>
<sequence>MADYKSEFDDATINQPATQDRTASVDEALVFLKDHEEHAITDEATLKAIRRKVDWRISPILACVFLVQNLDKFALNYAAVMGLQKDLQLKGNDFTNVATAFFVAFIIVEIPNIYIIQKVPAAKWLAINVCLWGIATACTAATTNFGSLLACRILLGIFEATTLPSSQTITAQWYTKAEAAPRYAYWMIGNAGAQTLGGLISFGFQHMKGGAISGWRTMFILFGILTVLVAATVALFVPDTPMQAKFLSDEEKVSLLKHVSVNKTGVRNRKFKPEEIWEAARDPQIWLFGIATICFASSSGIITTYSATLIRNMGFTPKEAALLNMPAGVVSLVAILGAAYGIRFTPGHHRWFWIGFPALIAALGAGLMSFLPASNKAGLLVGIWLINCITACLTLTYHYASVNVSGHTKRSFAANTIAVCFGLGNIVGPQSFQARDAPDYIPAKIMTLATEAATALIMTMLMLYYVWENKKRNRLDLGDQGSERDEEVWAGLTDRKNKNWRYVY</sequence>
<dbReference type="PROSITE" id="PS50850">
    <property type="entry name" value="MFS"/>
    <property type="match status" value="1"/>
</dbReference>
<keyword evidence="10" id="KW-1185">Reference proteome</keyword>
<comment type="subcellular location">
    <subcellularLocation>
        <location evidence="1">Membrane</location>
        <topology evidence="1">Multi-pass membrane protein</topology>
    </subcellularLocation>
</comment>
<evidence type="ECO:0000256" key="3">
    <source>
        <dbReference type="ARBA" id="ARBA00022692"/>
    </source>
</evidence>
<dbReference type="Proteomes" id="UP000240883">
    <property type="component" value="Unassembled WGS sequence"/>
</dbReference>
<feature type="transmembrane region" description="Helical" evidence="7">
    <location>
        <begin position="322"/>
        <end position="345"/>
    </location>
</feature>
<evidence type="ECO:0000256" key="2">
    <source>
        <dbReference type="ARBA" id="ARBA00022448"/>
    </source>
</evidence>
<feature type="transmembrane region" description="Helical" evidence="7">
    <location>
        <begin position="378"/>
        <end position="400"/>
    </location>
</feature>
<evidence type="ECO:0000259" key="8">
    <source>
        <dbReference type="PROSITE" id="PS50850"/>
    </source>
</evidence>
<dbReference type="PANTHER" id="PTHR43791">
    <property type="entry name" value="PERMEASE-RELATED"/>
    <property type="match status" value="1"/>
</dbReference>
<dbReference type="OrthoDB" id="6730379at2759"/>
<keyword evidence="4 7" id="KW-1133">Transmembrane helix</keyword>
<feature type="transmembrane region" description="Helical" evidence="7">
    <location>
        <begin position="183"/>
        <end position="204"/>
    </location>
</feature>
<feature type="transmembrane region" description="Helical" evidence="7">
    <location>
        <begin position="351"/>
        <end position="371"/>
    </location>
</feature>
<feature type="transmembrane region" description="Helical" evidence="7">
    <location>
        <begin position="285"/>
        <end position="310"/>
    </location>
</feature>
<feature type="transmembrane region" description="Helical" evidence="7">
    <location>
        <begin position="97"/>
        <end position="117"/>
    </location>
</feature>
<dbReference type="InterPro" id="IPR011701">
    <property type="entry name" value="MFS"/>
</dbReference>
<proteinExistence type="inferred from homology"/>
<dbReference type="AlphaFoldDB" id="A0A2T2NW72"/>
<keyword evidence="5 7" id="KW-0472">Membrane</keyword>
<reference evidence="9 10" key="1">
    <citation type="journal article" date="2018" name="Front. Microbiol.">
        <title>Genome-Wide Analysis of Corynespora cassiicola Leaf Fall Disease Putative Effectors.</title>
        <authorList>
            <person name="Lopez D."/>
            <person name="Ribeiro S."/>
            <person name="Label P."/>
            <person name="Fumanal B."/>
            <person name="Venisse J.S."/>
            <person name="Kohler A."/>
            <person name="de Oliveira R.R."/>
            <person name="Labutti K."/>
            <person name="Lipzen A."/>
            <person name="Lail K."/>
            <person name="Bauer D."/>
            <person name="Ohm R.A."/>
            <person name="Barry K.W."/>
            <person name="Spatafora J."/>
            <person name="Grigoriev I.V."/>
            <person name="Martin F.M."/>
            <person name="Pujade-Renaud V."/>
        </authorList>
    </citation>
    <scope>NUCLEOTIDE SEQUENCE [LARGE SCALE GENOMIC DNA]</scope>
    <source>
        <strain evidence="9 10">Philippines</strain>
    </source>
</reference>
<dbReference type="FunFam" id="1.20.1250.20:FF:000064">
    <property type="entry name" value="MFS allantoate transporter"/>
    <property type="match status" value="1"/>
</dbReference>
<evidence type="ECO:0000313" key="9">
    <source>
        <dbReference type="EMBL" id="PSN69653.1"/>
    </source>
</evidence>
<organism evidence="9 10">
    <name type="scientific">Corynespora cassiicola Philippines</name>
    <dbReference type="NCBI Taxonomy" id="1448308"/>
    <lineage>
        <taxon>Eukaryota</taxon>
        <taxon>Fungi</taxon>
        <taxon>Dikarya</taxon>
        <taxon>Ascomycota</taxon>
        <taxon>Pezizomycotina</taxon>
        <taxon>Dothideomycetes</taxon>
        <taxon>Pleosporomycetidae</taxon>
        <taxon>Pleosporales</taxon>
        <taxon>Corynesporascaceae</taxon>
        <taxon>Corynespora</taxon>
    </lineage>
</organism>
<evidence type="ECO:0000256" key="1">
    <source>
        <dbReference type="ARBA" id="ARBA00004141"/>
    </source>
</evidence>